<evidence type="ECO:0000313" key="4">
    <source>
        <dbReference type="Proteomes" id="UP000469558"/>
    </source>
</evidence>
<feature type="binding site" description="axial binding residue" evidence="1">
    <location>
        <position position="452"/>
    </location>
    <ligand>
        <name>heme</name>
        <dbReference type="ChEBI" id="CHEBI:30413"/>
    </ligand>
    <ligandPart>
        <name>Fe</name>
        <dbReference type="ChEBI" id="CHEBI:18248"/>
    </ligandPart>
</feature>
<dbReference type="PRINTS" id="PR00463">
    <property type="entry name" value="EP450I"/>
</dbReference>
<dbReference type="GO" id="GO:0004497">
    <property type="term" value="F:monooxygenase activity"/>
    <property type="evidence" value="ECO:0007669"/>
    <property type="project" value="UniProtKB-KW"/>
</dbReference>
<reference evidence="3 4" key="1">
    <citation type="submission" date="2018-05" db="EMBL/GenBank/DDBJ databases">
        <title>Genome sequencing and assembly of the regulated plant pathogen Lachnellula willkommii and related sister species for the development of diagnostic species identification markers.</title>
        <authorList>
            <person name="Giroux E."/>
            <person name="Bilodeau G."/>
        </authorList>
    </citation>
    <scope>NUCLEOTIDE SEQUENCE [LARGE SCALE GENOMIC DNA]</scope>
    <source>
        <strain evidence="3 4">CBS 268.59</strain>
    </source>
</reference>
<evidence type="ECO:0000313" key="3">
    <source>
        <dbReference type="EMBL" id="TVY80948.1"/>
    </source>
</evidence>
<dbReference type="SUPFAM" id="SSF48264">
    <property type="entry name" value="Cytochrome P450"/>
    <property type="match status" value="1"/>
</dbReference>
<keyword evidence="4" id="KW-1185">Reference proteome</keyword>
<dbReference type="Pfam" id="PF00067">
    <property type="entry name" value="p450"/>
    <property type="match status" value="1"/>
</dbReference>
<comment type="caution">
    <text evidence="3">The sequence shown here is derived from an EMBL/GenBank/DDBJ whole genome shotgun (WGS) entry which is preliminary data.</text>
</comment>
<dbReference type="PRINTS" id="PR00385">
    <property type="entry name" value="P450"/>
</dbReference>
<feature type="transmembrane region" description="Helical" evidence="2">
    <location>
        <begin position="12"/>
        <end position="30"/>
    </location>
</feature>
<dbReference type="InterPro" id="IPR001128">
    <property type="entry name" value="Cyt_P450"/>
</dbReference>
<keyword evidence="1" id="KW-0408">Iron</keyword>
<dbReference type="GO" id="GO:0005506">
    <property type="term" value="F:iron ion binding"/>
    <property type="evidence" value="ECO:0007669"/>
    <property type="project" value="InterPro"/>
</dbReference>
<dbReference type="InterPro" id="IPR002401">
    <property type="entry name" value="Cyt_P450_E_grp-I"/>
</dbReference>
<dbReference type="CDD" id="cd11060">
    <property type="entry name" value="CYP57A1-like"/>
    <property type="match status" value="1"/>
</dbReference>
<gene>
    <name evidence="3" type="primary">gsfF_3</name>
    <name evidence="3" type="ORF">LSUE1_G004136</name>
</gene>
<protein>
    <submittedName>
        <fullName evidence="3">Cytochrome P450 monooxygenase</fullName>
    </submittedName>
</protein>
<keyword evidence="1" id="KW-0349">Heme</keyword>
<keyword evidence="2" id="KW-0812">Transmembrane</keyword>
<name>A0A8T9C5L3_9HELO</name>
<dbReference type="EMBL" id="QGMK01000578">
    <property type="protein sequence ID" value="TVY80948.1"/>
    <property type="molecule type" value="Genomic_DNA"/>
</dbReference>
<keyword evidence="3" id="KW-0560">Oxidoreductase</keyword>
<keyword evidence="1" id="KW-0479">Metal-binding</keyword>
<evidence type="ECO:0000256" key="1">
    <source>
        <dbReference type="PIRSR" id="PIRSR602401-1"/>
    </source>
</evidence>
<evidence type="ECO:0000256" key="2">
    <source>
        <dbReference type="SAM" id="Phobius"/>
    </source>
</evidence>
<dbReference type="AlphaFoldDB" id="A0A8T9C5L3"/>
<sequence length="506" mass="56672">MVNILASYVGNIPLAMFAFFAVAFLVHRYYVWNRLSHIPGPFWASISCYWLLRTSLRGNMHRDFKTVNEKYGPLARIGPNELMCSDADTMRRIAGVRSKYTRGGFYEAMKFNPVQDNLLSTRDENVHFELKAKTAAGYSGKEVTNLEPAIDAQVASLILLIERKYLSTTDSHRPLDFARIAQFFTLDVITALAFGDAFGYLESDEDVHGYIQMTEDTIPMLMALAVLPWLVKIMQTRLFRSFIPSENDRLGFGKMMGVAKEVVDRRYTPGAKPQGDMLGSFLAHGLTREEAHSETILQVVAGSDTTATAIRATFLHILSTPRTYSTLRSEIDAAIEHKKISSPITDTEAKALPYLQAVILEGLRIFPPVTGMMSKSVPPGGDIIMGVKVPAGTQIGVCAFGKTHSTATFGPDASVFRPERWLEFGDSAEEKEREKRMRMVVDEIFSSGKWTCPGNSVAKIELNKVFVELLRRFDFALERPTKPWSSHCAGVFIQKDMYVRVTERTS</sequence>
<dbReference type="PANTHER" id="PTHR24305">
    <property type="entry name" value="CYTOCHROME P450"/>
    <property type="match status" value="1"/>
</dbReference>
<accession>A0A8T9C5L3</accession>
<dbReference type="OrthoDB" id="1470350at2759"/>
<dbReference type="GO" id="GO:0016705">
    <property type="term" value="F:oxidoreductase activity, acting on paired donors, with incorporation or reduction of molecular oxygen"/>
    <property type="evidence" value="ECO:0007669"/>
    <property type="project" value="InterPro"/>
</dbReference>
<dbReference type="PANTHER" id="PTHR24305:SF168">
    <property type="entry name" value="P450, PUTATIVE (EUROFUNG)-RELATED"/>
    <property type="match status" value="1"/>
</dbReference>
<comment type="cofactor">
    <cofactor evidence="1">
        <name>heme</name>
        <dbReference type="ChEBI" id="CHEBI:30413"/>
    </cofactor>
</comment>
<keyword evidence="2" id="KW-0472">Membrane</keyword>
<dbReference type="GO" id="GO:0020037">
    <property type="term" value="F:heme binding"/>
    <property type="evidence" value="ECO:0007669"/>
    <property type="project" value="InterPro"/>
</dbReference>
<dbReference type="Gene3D" id="1.10.630.10">
    <property type="entry name" value="Cytochrome P450"/>
    <property type="match status" value="1"/>
</dbReference>
<dbReference type="Proteomes" id="UP000469558">
    <property type="component" value="Unassembled WGS sequence"/>
</dbReference>
<organism evidence="3 4">
    <name type="scientific">Lachnellula suecica</name>
    <dbReference type="NCBI Taxonomy" id="602035"/>
    <lineage>
        <taxon>Eukaryota</taxon>
        <taxon>Fungi</taxon>
        <taxon>Dikarya</taxon>
        <taxon>Ascomycota</taxon>
        <taxon>Pezizomycotina</taxon>
        <taxon>Leotiomycetes</taxon>
        <taxon>Helotiales</taxon>
        <taxon>Lachnaceae</taxon>
        <taxon>Lachnellula</taxon>
    </lineage>
</organism>
<proteinExistence type="predicted"/>
<dbReference type="InterPro" id="IPR036396">
    <property type="entry name" value="Cyt_P450_sf"/>
</dbReference>
<dbReference type="InterPro" id="IPR050121">
    <property type="entry name" value="Cytochrome_P450_monoxygenase"/>
</dbReference>
<keyword evidence="2" id="KW-1133">Transmembrane helix</keyword>
<keyword evidence="3" id="KW-0503">Monooxygenase</keyword>